<keyword evidence="2" id="KW-1185">Reference proteome</keyword>
<dbReference type="InterPro" id="IPR017850">
    <property type="entry name" value="Alkaline_phosphatase_core_sf"/>
</dbReference>
<dbReference type="PANTHER" id="PTHR10151:SF120">
    <property type="entry name" value="BIS(5'-ADENOSYL)-TRIPHOSPHATASE"/>
    <property type="match status" value="1"/>
</dbReference>
<dbReference type="RefSeq" id="WP_089745507.1">
    <property type="nucleotide sequence ID" value="NZ_FOGF01000001.1"/>
</dbReference>
<accession>A0A1H9GY04</accession>
<name>A0A1H9GY04_9LACT</name>
<dbReference type="STRING" id="137733.SAMN05421767_10182"/>
<dbReference type="InterPro" id="IPR002591">
    <property type="entry name" value="Phosphodiest/P_Trfase"/>
</dbReference>
<dbReference type="AlphaFoldDB" id="A0A1H9GY04"/>
<dbReference type="EMBL" id="FOGF01000001">
    <property type="protein sequence ID" value="SEQ54888.1"/>
    <property type="molecule type" value="Genomic_DNA"/>
</dbReference>
<dbReference type="GO" id="GO:0016787">
    <property type="term" value="F:hydrolase activity"/>
    <property type="evidence" value="ECO:0007669"/>
    <property type="project" value="UniProtKB-ARBA"/>
</dbReference>
<dbReference type="SUPFAM" id="SSF53649">
    <property type="entry name" value="Alkaline phosphatase-like"/>
    <property type="match status" value="1"/>
</dbReference>
<dbReference type="Gene3D" id="3.40.720.10">
    <property type="entry name" value="Alkaline Phosphatase, subunit A"/>
    <property type="match status" value="1"/>
</dbReference>
<evidence type="ECO:0000313" key="2">
    <source>
        <dbReference type="Proteomes" id="UP000198556"/>
    </source>
</evidence>
<evidence type="ECO:0000313" key="1">
    <source>
        <dbReference type="EMBL" id="SEQ54888.1"/>
    </source>
</evidence>
<dbReference type="Proteomes" id="UP000198556">
    <property type="component" value="Unassembled WGS sequence"/>
</dbReference>
<protein>
    <submittedName>
        <fullName evidence="1">Predicted pyrophosphatase or phosphodiesterase, AlkP superfamily</fullName>
    </submittedName>
</protein>
<dbReference type="PANTHER" id="PTHR10151">
    <property type="entry name" value="ECTONUCLEOTIDE PYROPHOSPHATASE/PHOSPHODIESTERASE"/>
    <property type="match status" value="1"/>
</dbReference>
<proteinExistence type="predicted"/>
<organism evidence="1 2">
    <name type="scientific">Granulicatella balaenopterae</name>
    <dbReference type="NCBI Taxonomy" id="137733"/>
    <lineage>
        <taxon>Bacteria</taxon>
        <taxon>Bacillati</taxon>
        <taxon>Bacillota</taxon>
        <taxon>Bacilli</taxon>
        <taxon>Lactobacillales</taxon>
        <taxon>Carnobacteriaceae</taxon>
        <taxon>Granulicatella</taxon>
    </lineage>
</organism>
<dbReference type="OrthoDB" id="9779418at2"/>
<dbReference type="CDD" id="cd16018">
    <property type="entry name" value="Enpp"/>
    <property type="match status" value="1"/>
</dbReference>
<sequence>MDKKHVIVLSYDAFSELDFDKAKEYPNFKRLLQNSYYSKELTSVYPTMTYVIHSTIVTGVYPDKHKVLNNYIFEPFLPANKKSWHWYREQIKADTIYDACKRQGLTTASIMWPVSGKAAIKYNFPEVVAINKENQALKLLKSGSPFFCMKMAAKYGRKLKGASQPELDNFTTDVLVDTILTKKPNLVMGHLIELDDTKHNYGIDQELVLKPVYERMDHRIGKVLDAVEEAGIKESTSIILLGDHGQFTVKKELHLNQLLVNNGYIWREGGKWKWKAYFQSTGGAAYLRLKEESTEMVEAIRQLLACIKADYPDAIEGILTSEEMRARHIDESIPLMVEAPVGTAIVETINGYLLEDIEAMGEVRGEHGYSPEKANYHCGFVLSSSELPNAKDVGALQMVDIAPTIAQLLGIDFPRVDGTSIFHK</sequence>
<reference evidence="1 2" key="1">
    <citation type="submission" date="2016-10" db="EMBL/GenBank/DDBJ databases">
        <authorList>
            <person name="de Groot N.N."/>
        </authorList>
    </citation>
    <scope>NUCLEOTIDE SEQUENCE [LARGE SCALE GENOMIC DNA]</scope>
    <source>
        <strain evidence="1 2">DSM 15827</strain>
    </source>
</reference>
<gene>
    <name evidence="1" type="ORF">SAMN05421767_10182</name>
</gene>
<dbReference type="Pfam" id="PF01663">
    <property type="entry name" value="Phosphodiest"/>
    <property type="match status" value="1"/>
</dbReference>